<proteinExistence type="inferred from homology"/>
<sequence length="253" mass="26140">MTNRFADKVVLVTGAGAGIGRASALAFAREGATVVASGVRPESIAETVRLIEEEGGKASAVTADVSKPEDMAALVETVVREHGALHIAHNNAGIFTKPSPVGDIDLDTWKKTFDVNLNGTLHAMQQEIVHMRANGGGVIVNTSSNIGYHGRRPGLAAYATSKAAVSTLTRIAALDHIKDGIRINSVSPGATDTTMSFRPGEDEAARAERLAGVVPLGRVGSTDEVVAAVLWLASEEAGFVVGHDLVADGGVTA</sequence>
<dbReference type="PRINTS" id="PR00080">
    <property type="entry name" value="SDRFAMILY"/>
</dbReference>
<dbReference type="EC" id="1.1.1.47" evidence="3"/>
<comment type="similarity">
    <text evidence="1">Belongs to the short-chain dehydrogenases/reductases (SDR) family.</text>
</comment>
<dbReference type="GeneID" id="91410609"/>
<dbReference type="Gene3D" id="3.40.50.720">
    <property type="entry name" value="NAD(P)-binding Rossmann-like Domain"/>
    <property type="match status" value="1"/>
</dbReference>
<dbReference type="PANTHER" id="PTHR24321:SF8">
    <property type="entry name" value="ESTRADIOL 17-BETA-DEHYDROGENASE 8-RELATED"/>
    <property type="match status" value="1"/>
</dbReference>
<dbReference type="InterPro" id="IPR002347">
    <property type="entry name" value="SDR_fam"/>
</dbReference>
<dbReference type="PRINTS" id="PR00081">
    <property type="entry name" value="GDHRDH"/>
</dbReference>
<keyword evidence="2 3" id="KW-0560">Oxidoreductase</keyword>
<evidence type="ECO:0000256" key="2">
    <source>
        <dbReference type="ARBA" id="ARBA00023002"/>
    </source>
</evidence>
<keyword evidence="4" id="KW-1185">Reference proteome</keyword>
<dbReference type="NCBIfam" id="NF005559">
    <property type="entry name" value="PRK07231.1"/>
    <property type="match status" value="1"/>
</dbReference>
<accession>A0ABZ1RM94</accession>
<dbReference type="SUPFAM" id="SSF51735">
    <property type="entry name" value="NAD(P)-binding Rossmann-fold domains"/>
    <property type="match status" value="1"/>
</dbReference>
<reference evidence="3" key="1">
    <citation type="submission" date="2022-10" db="EMBL/GenBank/DDBJ databases">
        <title>The complete genomes of actinobacterial strains from the NBC collection.</title>
        <authorList>
            <person name="Joergensen T.S."/>
            <person name="Alvarez Arevalo M."/>
            <person name="Sterndorff E.B."/>
            <person name="Faurdal D."/>
            <person name="Vuksanovic O."/>
            <person name="Mourched A.-S."/>
            <person name="Charusanti P."/>
            <person name="Shaw S."/>
            <person name="Blin K."/>
            <person name="Weber T."/>
        </authorList>
    </citation>
    <scope>NUCLEOTIDE SEQUENCE</scope>
    <source>
        <strain evidence="3">NBC_00283</strain>
    </source>
</reference>
<dbReference type="InterPro" id="IPR036291">
    <property type="entry name" value="NAD(P)-bd_dom_sf"/>
</dbReference>
<dbReference type="PROSITE" id="PS00061">
    <property type="entry name" value="ADH_SHORT"/>
    <property type="match status" value="1"/>
</dbReference>
<dbReference type="GO" id="GO:0047936">
    <property type="term" value="F:glucose 1-dehydrogenase [NAD(P)+] activity"/>
    <property type="evidence" value="ECO:0007669"/>
    <property type="project" value="UniProtKB-EC"/>
</dbReference>
<gene>
    <name evidence="3" type="ORF">OHU17_17785</name>
</gene>
<dbReference type="RefSeq" id="WP_008740046.1">
    <property type="nucleotide sequence ID" value="NZ_BMVE01000004.1"/>
</dbReference>
<evidence type="ECO:0000256" key="1">
    <source>
        <dbReference type="ARBA" id="ARBA00006484"/>
    </source>
</evidence>
<dbReference type="EMBL" id="CP108057">
    <property type="protein sequence ID" value="WUO47559.1"/>
    <property type="molecule type" value="Genomic_DNA"/>
</dbReference>
<evidence type="ECO:0000313" key="4">
    <source>
        <dbReference type="Proteomes" id="UP001432075"/>
    </source>
</evidence>
<name>A0ABZ1RM94_9ACTN</name>
<protein>
    <submittedName>
        <fullName evidence="3">Glucose 1-dehydrogenase</fullName>
        <ecNumber evidence="3">1.1.1.47</ecNumber>
    </submittedName>
</protein>
<dbReference type="Pfam" id="PF13561">
    <property type="entry name" value="adh_short_C2"/>
    <property type="match status" value="1"/>
</dbReference>
<organism evidence="3 4">
    <name type="scientific">Streptomyces goshikiensis</name>
    <dbReference type="NCBI Taxonomy" id="1942"/>
    <lineage>
        <taxon>Bacteria</taxon>
        <taxon>Bacillati</taxon>
        <taxon>Actinomycetota</taxon>
        <taxon>Actinomycetes</taxon>
        <taxon>Kitasatosporales</taxon>
        <taxon>Streptomycetaceae</taxon>
        <taxon>Streptomyces</taxon>
    </lineage>
</organism>
<dbReference type="PANTHER" id="PTHR24321">
    <property type="entry name" value="DEHYDROGENASES, SHORT CHAIN"/>
    <property type="match status" value="1"/>
</dbReference>
<dbReference type="CDD" id="cd05233">
    <property type="entry name" value="SDR_c"/>
    <property type="match status" value="1"/>
</dbReference>
<evidence type="ECO:0000313" key="3">
    <source>
        <dbReference type="EMBL" id="WUO47559.1"/>
    </source>
</evidence>
<dbReference type="InterPro" id="IPR020904">
    <property type="entry name" value="Sc_DH/Rdtase_CS"/>
</dbReference>
<dbReference type="Proteomes" id="UP001432075">
    <property type="component" value="Chromosome"/>
</dbReference>